<dbReference type="Proteomes" id="UP001608902">
    <property type="component" value="Unassembled WGS sequence"/>
</dbReference>
<feature type="region of interest" description="Disordered" evidence="1">
    <location>
        <begin position="1"/>
        <end position="35"/>
    </location>
</feature>
<keyword evidence="2" id="KW-1133">Transmembrane helix</keyword>
<sequence>MGEIESLEDLREESGDEDENEHSPLSNNSSQRISPVSSNPVCVCTQRDDNVIALLSTLYTSGFASHSPTQPLLSGRTMHTLYAISFIIYTMAVISDWTFVVFTLRGYVTSFPLRTWIVVTLVTIAVVGSMLNSLLLVLCIENAFAHRLDVRPYRSGLAIIFEAFIEWVQVNEELLQANFVLQLVLASTSNSTQWPS</sequence>
<dbReference type="EMBL" id="JBGFUD010003257">
    <property type="protein sequence ID" value="MFH4978504.1"/>
    <property type="molecule type" value="Genomic_DNA"/>
</dbReference>
<keyword evidence="4" id="KW-1185">Reference proteome</keyword>
<keyword evidence="2" id="KW-0812">Transmembrane</keyword>
<feature type="compositionally biased region" description="Polar residues" evidence="1">
    <location>
        <begin position="23"/>
        <end position="35"/>
    </location>
</feature>
<name>A0ABD6EK24_9BILA</name>
<proteinExistence type="predicted"/>
<evidence type="ECO:0000256" key="2">
    <source>
        <dbReference type="SAM" id="Phobius"/>
    </source>
</evidence>
<dbReference type="AlphaFoldDB" id="A0ABD6EK24"/>
<evidence type="ECO:0000313" key="3">
    <source>
        <dbReference type="EMBL" id="MFH4978504.1"/>
    </source>
</evidence>
<keyword evidence="2" id="KW-0472">Membrane</keyword>
<feature type="transmembrane region" description="Helical" evidence="2">
    <location>
        <begin position="116"/>
        <end position="138"/>
    </location>
</feature>
<gene>
    <name evidence="3" type="ORF">AB6A40_005213</name>
</gene>
<comment type="caution">
    <text evidence="3">The sequence shown here is derived from an EMBL/GenBank/DDBJ whole genome shotgun (WGS) entry which is preliminary data.</text>
</comment>
<reference evidence="3 4" key="1">
    <citation type="submission" date="2024-08" db="EMBL/GenBank/DDBJ databases">
        <title>Gnathostoma spinigerum genome.</title>
        <authorList>
            <person name="Gonzalez-Bertolin B."/>
            <person name="Monzon S."/>
            <person name="Zaballos A."/>
            <person name="Jimenez P."/>
            <person name="Dekumyoy P."/>
            <person name="Varona S."/>
            <person name="Cuesta I."/>
            <person name="Sumanam S."/>
            <person name="Adisakwattana P."/>
            <person name="Gasser R.B."/>
            <person name="Hernandez-Gonzalez A."/>
            <person name="Young N.D."/>
            <person name="Perteguer M.J."/>
        </authorList>
    </citation>
    <scope>NUCLEOTIDE SEQUENCE [LARGE SCALE GENOMIC DNA]</scope>
    <source>
        <strain evidence="3">AL3</strain>
        <tissue evidence="3">Liver</tissue>
    </source>
</reference>
<evidence type="ECO:0000256" key="1">
    <source>
        <dbReference type="SAM" id="MobiDB-lite"/>
    </source>
</evidence>
<accession>A0ABD6EK24</accession>
<evidence type="ECO:0000313" key="4">
    <source>
        <dbReference type="Proteomes" id="UP001608902"/>
    </source>
</evidence>
<feature type="transmembrane region" description="Helical" evidence="2">
    <location>
        <begin position="81"/>
        <end position="104"/>
    </location>
</feature>
<protein>
    <submittedName>
        <fullName evidence="3">Uncharacterized protein</fullName>
    </submittedName>
</protein>
<organism evidence="3 4">
    <name type="scientific">Gnathostoma spinigerum</name>
    <dbReference type="NCBI Taxonomy" id="75299"/>
    <lineage>
        <taxon>Eukaryota</taxon>
        <taxon>Metazoa</taxon>
        <taxon>Ecdysozoa</taxon>
        <taxon>Nematoda</taxon>
        <taxon>Chromadorea</taxon>
        <taxon>Rhabditida</taxon>
        <taxon>Spirurina</taxon>
        <taxon>Gnathostomatomorpha</taxon>
        <taxon>Gnathostomatoidea</taxon>
        <taxon>Gnathostomatidae</taxon>
        <taxon>Gnathostoma</taxon>
    </lineage>
</organism>